<accession>A0ABU7TZZ8</accession>
<evidence type="ECO:0000313" key="1">
    <source>
        <dbReference type="EMBL" id="MEE8657745.1"/>
    </source>
</evidence>
<reference evidence="1 2" key="1">
    <citation type="submission" date="2023-10" db="EMBL/GenBank/DDBJ databases">
        <title>Sorlinia euscelidii gen. nov., sp. nov., an acetic acid bacteria isolated from the gut of Euscelidius variegatus emitter.</title>
        <authorList>
            <person name="Michoud G."/>
            <person name="Marasco R."/>
            <person name="Seferji K."/>
            <person name="Gonella E."/>
            <person name="Garuglieri E."/>
            <person name="Alma A."/>
            <person name="Mapelli F."/>
            <person name="Borin S."/>
            <person name="Daffonchio D."/>
            <person name="Crotti E."/>
        </authorList>
    </citation>
    <scope>NUCLEOTIDE SEQUENCE [LARGE SCALE GENOMIC DNA]</scope>
    <source>
        <strain evidence="1 2">EV16P</strain>
    </source>
</reference>
<dbReference type="Proteomes" id="UP001312908">
    <property type="component" value="Unassembled WGS sequence"/>
</dbReference>
<proteinExistence type="predicted"/>
<name>A0ABU7TZZ8_9PROT</name>
<keyword evidence="2" id="KW-1185">Reference proteome</keyword>
<evidence type="ECO:0000313" key="2">
    <source>
        <dbReference type="Proteomes" id="UP001312908"/>
    </source>
</evidence>
<organism evidence="1 2">
    <name type="scientific">Sorlinia euscelidii</name>
    <dbReference type="NCBI Taxonomy" id="3081148"/>
    <lineage>
        <taxon>Bacteria</taxon>
        <taxon>Pseudomonadati</taxon>
        <taxon>Pseudomonadota</taxon>
        <taxon>Alphaproteobacteria</taxon>
        <taxon>Acetobacterales</taxon>
        <taxon>Acetobacteraceae</taxon>
        <taxon>Sorlinia</taxon>
    </lineage>
</organism>
<sequence>MTAPVTTSVLQVGQTLDKMFTPILDADVEGEALSTGFEASVLGGNLINLPHSPYGQMATQPHNLVVHGSTIGPFNPGCVLCLFMEPVDGRRAAISAEEYRDGYVSTHDGVMLYGQPANANARLILPVTRYSAHDVTLCTPLTATERAQIHKGMYIVTNSVPEGTVQSAIGTNSTLPAFRNLSGLVAGVSDDGLSIFVYGWATEMTRADGTVPSTTSLDKVWDPGRTTPVIYIGASNKTFFHNAFMSYDGQNTAETGASSLIHAMEWAEIDENIVNEPRDYAVSYHGLTMTTNASSPRKLTDDSYHLLLAGGQRTYIKMDPQWWTIPIMSDPIFVNAVQGPGLKAGSTNMIASFSQSTNTGQNTWQAHHMMRLNFYNTRINDDQSGTDYTNITTNIGVGVDGTSSQLGTMQEHIALNPAEYRNGISLCSYIVCGLNVDRDGLTWHTQDVHVTDGKAVFLGDESKKDIGYLFGRLNPSSGTPDLHIVVPANNQGVGSVIVDSALDVNGEASFASLSVHGAANFEEGTAISKGAAYALNSNAGKTLLGADKVGNIVLTQKDSRSGGGLAPASYSLSSLPRSGPTDGVRVWCSDCLLNGIRGVNAYWHSANQHWTDGQNNVLVN</sequence>
<dbReference type="EMBL" id="JAWJZY010000001">
    <property type="protein sequence ID" value="MEE8657745.1"/>
    <property type="molecule type" value="Genomic_DNA"/>
</dbReference>
<gene>
    <name evidence="1" type="ORF">DOFOFD_01785</name>
</gene>
<comment type="caution">
    <text evidence="1">The sequence shown here is derived from an EMBL/GenBank/DDBJ whole genome shotgun (WGS) entry which is preliminary data.</text>
</comment>
<protein>
    <submittedName>
        <fullName evidence="1">Uncharacterized protein</fullName>
    </submittedName>
</protein>